<evidence type="ECO:0000313" key="2">
    <source>
        <dbReference type="Proteomes" id="UP000430272"/>
    </source>
</evidence>
<reference evidence="1 2" key="1">
    <citation type="submission" date="2019-12" db="EMBL/GenBank/DDBJ databases">
        <title>Genomic-based taxomic classification of the family Erythrobacteraceae.</title>
        <authorList>
            <person name="Xu L."/>
        </authorList>
    </citation>
    <scope>NUCLEOTIDE SEQUENCE [LARGE SCALE GENOMIC DNA]</scope>
    <source>
        <strain evidence="1 2">JCM 17468</strain>
    </source>
</reference>
<protein>
    <submittedName>
        <fullName evidence="1">Uncharacterized protein</fullName>
    </submittedName>
</protein>
<comment type="caution">
    <text evidence="1">The sequence shown here is derived from an EMBL/GenBank/DDBJ whole genome shotgun (WGS) entry which is preliminary data.</text>
</comment>
<dbReference type="AlphaFoldDB" id="A0A844Y517"/>
<dbReference type="RefSeq" id="WP_160660471.1">
    <property type="nucleotide sequence ID" value="NZ_BAABDV010000001.1"/>
</dbReference>
<proteinExistence type="predicted"/>
<organism evidence="1 2">
    <name type="scientific">Qipengyuania pelagi</name>
    <dbReference type="NCBI Taxonomy" id="994320"/>
    <lineage>
        <taxon>Bacteria</taxon>
        <taxon>Pseudomonadati</taxon>
        <taxon>Pseudomonadota</taxon>
        <taxon>Alphaproteobacteria</taxon>
        <taxon>Sphingomonadales</taxon>
        <taxon>Erythrobacteraceae</taxon>
        <taxon>Qipengyuania</taxon>
    </lineage>
</organism>
<accession>A0A844Y517</accession>
<dbReference type="EMBL" id="WTYD01000001">
    <property type="protein sequence ID" value="MXO53640.1"/>
    <property type="molecule type" value="Genomic_DNA"/>
</dbReference>
<dbReference type="Proteomes" id="UP000430272">
    <property type="component" value="Unassembled WGS sequence"/>
</dbReference>
<sequence length="88" mass="10335">MTTTTRFPGIDRVKSAFERVQRFRQFDASQRVDYLELRQAVENCHALRAPNHSERLAIAFERLQLFPDNQPDEAARWEEFRAAIGEVL</sequence>
<keyword evidence="2" id="KW-1185">Reference proteome</keyword>
<name>A0A844Y517_9SPHN</name>
<gene>
    <name evidence="1" type="ORF">GRI47_06400</name>
</gene>
<evidence type="ECO:0000313" key="1">
    <source>
        <dbReference type="EMBL" id="MXO53640.1"/>
    </source>
</evidence>